<dbReference type="InterPro" id="IPR002698">
    <property type="entry name" value="FTHF_cligase"/>
</dbReference>
<reference evidence="7" key="1">
    <citation type="submission" date="2014-09" db="EMBL/GenBank/DDBJ databases">
        <authorList>
            <person name="Gomez-Valero L."/>
        </authorList>
    </citation>
    <scope>NUCLEOTIDE SEQUENCE [LARGE SCALE GENOMIC DNA]</scope>
    <source>
        <strain evidence="7">ATCC700992</strain>
    </source>
</reference>
<dbReference type="KEGG" id="lfa:LFA_3386"/>
<dbReference type="GO" id="GO:0005524">
    <property type="term" value="F:ATP binding"/>
    <property type="evidence" value="ECO:0007669"/>
    <property type="project" value="UniProtKB-KW"/>
</dbReference>
<evidence type="ECO:0000256" key="2">
    <source>
        <dbReference type="ARBA" id="ARBA00022741"/>
    </source>
</evidence>
<evidence type="ECO:0000256" key="5">
    <source>
        <dbReference type="RuleBase" id="RU361279"/>
    </source>
</evidence>
<dbReference type="PANTHER" id="PTHR23407">
    <property type="entry name" value="ATPASE INHIBITOR/5-FORMYLTETRAHYDROFOLATE CYCLO-LIGASE"/>
    <property type="match status" value="1"/>
</dbReference>
<keyword evidence="3 4" id="KW-0067">ATP-binding</keyword>
<keyword evidence="5" id="KW-0479">Metal-binding</keyword>
<comment type="similarity">
    <text evidence="1 5">Belongs to the 5-formyltetrahydrofolate cyclo-ligase family.</text>
</comment>
<dbReference type="HOGENOM" id="CLU_066245_0_0_6"/>
<dbReference type="NCBIfam" id="TIGR02727">
    <property type="entry name" value="MTHFS_bact"/>
    <property type="match status" value="1"/>
</dbReference>
<dbReference type="InterPro" id="IPR024185">
    <property type="entry name" value="FTHF_cligase-like_sf"/>
</dbReference>
<evidence type="ECO:0000256" key="4">
    <source>
        <dbReference type="PIRSR" id="PIRSR006806-1"/>
    </source>
</evidence>
<dbReference type="PANTHER" id="PTHR23407:SF1">
    <property type="entry name" value="5-FORMYLTETRAHYDROFOLATE CYCLO-LIGASE"/>
    <property type="match status" value="1"/>
</dbReference>
<keyword evidence="2 4" id="KW-0547">Nucleotide-binding</keyword>
<dbReference type="PIRSF" id="PIRSF006806">
    <property type="entry name" value="FTHF_cligase"/>
    <property type="match status" value="1"/>
</dbReference>
<keyword evidence="5" id="KW-0460">Magnesium</keyword>
<evidence type="ECO:0000256" key="3">
    <source>
        <dbReference type="ARBA" id="ARBA00022840"/>
    </source>
</evidence>
<dbReference type="STRING" id="1212491.LFA_3386"/>
<dbReference type="GO" id="GO:0035999">
    <property type="term" value="P:tetrahydrofolate interconversion"/>
    <property type="evidence" value="ECO:0007669"/>
    <property type="project" value="TreeGrafter"/>
</dbReference>
<dbReference type="RefSeq" id="WP_045096976.1">
    <property type="nucleotide sequence ID" value="NZ_LN614827.1"/>
</dbReference>
<evidence type="ECO:0000256" key="1">
    <source>
        <dbReference type="ARBA" id="ARBA00010638"/>
    </source>
</evidence>
<feature type="binding site" evidence="4">
    <location>
        <position position="57"/>
    </location>
    <ligand>
        <name>substrate</name>
    </ligand>
</feature>
<dbReference type="AlphaFoldDB" id="A0A098G8A6"/>
<dbReference type="GO" id="GO:0030272">
    <property type="term" value="F:5-formyltetrahydrofolate cyclo-ligase activity"/>
    <property type="evidence" value="ECO:0007669"/>
    <property type="project" value="UniProtKB-EC"/>
</dbReference>
<feature type="binding site" evidence="4">
    <location>
        <begin position="135"/>
        <end position="143"/>
    </location>
    <ligand>
        <name>ATP</name>
        <dbReference type="ChEBI" id="CHEBI:30616"/>
    </ligand>
</feature>
<dbReference type="InterPro" id="IPR037171">
    <property type="entry name" value="NagB/RpiA_transferase-like"/>
</dbReference>
<dbReference type="Gene3D" id="3.40.50.10420">
    <property type="entry name" value="NagB/RpiA/CoA transferase-like"/>
    <property type="match status" value="1"/>
</dbReference>
<sequence length="193" mass="21959">MADQYKIAVRNTIKGVRSKISSTYRATASSQICTRIKTLEQYRRAKNIALYFSVNGEIDLYTLWKSAPLHGKFCYFPVLKDESSLSFLPATPATPFKNNKYGIPEPDVSLDMAIPVEELDLIILPLVAFDMRCIRIGMGSGYYDKALENKKPKHLFGVAYQFQLVDFIEPQPWDIPLDAVITQKAIYWRTPPA</sequence>
<evidence type="ECO:0000313" key="7">
    <source>
        <dbReference type="Proteomes" id="UP000032430"/>
    </source>
</evidence>
<dbReference type="EMBL" id="LN614827">
    <property type="protein sequence ID" value="CEG58719.1"/>
    <property type="molecule type" value="Genomic_DNA"/>
</dbReference>
<organism evidence="6 7">
    <name type="scientific">Legionella fallonii LLAP-10</name>
    <dbReference type="NCBI Taxonomy" id="1212491"/>
    <lineage>
        <taxon>Bacteria</taxon>
        <taxon>Pseudomonadati</taxon>
        <taxon>Pseudomonadota</taxon>
        <taxon>Gammaproteobacteria</taxon>
        <taxon>Legionellales</taxon>
        <taxon>Legionellaceae</taxon>
        <taxon>Legionella</taxon>
    </lineage>
</organism>
<gene>
    <name evidence="6" type="ORF">LFA_3386</name>
</gene>
<dbReference type="Pfam" id="PF01812">
    <property type="entry name" value="5-FTHF_cyc-lig"/>
    <property type="match status" value="1"/>
</dbReference>
<comment type="catalytic activity">
    <reaction evidence="5">
        <text>(6S)-5-formyl-5,6,7,8-tetrahydrofolate + ATP = (6R)-5,10-methenyltetrahydrofolate + ADP + phosphate</text>
        <dbReference type="Rhea" id="RHEA:10488"/>
        <dbReference type="ChEBI" id="CHEBI:30616"/>
        <dbReference type="ChEBI" id="CHEBI:43474"/>
        <dbReference type="ChEBI" id="CHEBI:57455"/>
        <dbReference type="ChEBI" id="CHEBI:57457"/>
        <dbReference type="ChEBI" id="CHEBI:456216"/>
        <dbReference type="EC" id="6.3.3.2"/>
    </reaction>
</comment>
<name>A0A098G8A6_9GAMM</name>
<accession>A0A098G8A6</accession>
<feature type="binding site" evidence="4">
    <location>
        <begin position="6"/>
        <end position="10"/>
    </location>
    <ligand>
        <name>ATP</name>
        <dbReference type="ChEBI" id="CHEBI:30616"/>
    </ligand>
</feature>
<comment type="cofactor">
    <cofactor evidence="5">
        <name>Mg(2+)</name>
        <dbReference type="ChEBI" id="CHEBI:18420"/>
    </cofactor>
</comment>
<protein>
    <recommendedName>
        <fullName evidence="5">5-formyltetrahydrofolate cyclo-ligase</fullName>
        <ecNumber evidence="5">6.3.3.2</ecNumber>
    </recommendedName>
</protein>
<keyword evidence="7" id="KW-1185">Reference proteome</keyword>
<dbReference type="Proteomes" id="UP000032430">
    <property type="component" value="Chromosome I"/>
</dbReference>
<keyword evidence="6" id="KW-0436">Ligase</keyword>
<dbReference type="GO" id="GO:0009396">
    <property type="term" value="P:folic acid-containing compound biosynthetic process"/>
    <property type="evidence" value="ECO:0007669"/>
    <property type="project" value="TreeGrafter"/>
</dbReference>
<proteinExistence type="inferred from homology"/>
<dbReference type="GO" id="GO:0046872">
    <property type="term" value="F:metal ion binding"/>
    <property type="evidence" value="ECO:0007669"/>
    <property type="project" value="UniProtKB-KW"/>
</dbReference>
<dbReference type="OrthoDB" id="9801938at2"/>
<dbReference type="SUPFAM" id="SSF100950">
    <property type="entry name" value="NagB/RpiA/CoA transferase-like"/>
    <property type="match status" value="1"/>
</dbReference>
<evidence type="ECO:0000313" key="6">
    <source>
        <dbReference type="EMBL" id="CEG58719.1"/>
    </source>
</evidence>
<dbReference type="EC" id="6.3.3.2" evidence="5"/>